<evidence type="ECO:0000256" key="2">
    <source>
        <dbReference type="ARBA" id="ARBA00022737"/>
    </source>
</evidence>
<dbReference type="PANTHER" id="PTHR48057">
    <property type="entry name" value="LEUCINE-RICH REPEAT SERINE/THREONINE-PROTEIN KINASE 1"/>
    <property type="match status" value="1"/>
</dbReference>
<protein>
    <recommendedName>
        <fullName evidence="3">Disease resistance R13L4/SHOC-2-like LRR domain-containing protein</fullName>
    </recommendedName>
</protein>
<evidence type="ECO:0000256" key="1">
    <source>
        <dbReference type="ARBA" id="ARBA00022614"/>
    </source>
</evidence>
<dbReference type="Pfam" id="PF23598">
    <property type="entry name" value="LRR_14"/>
    <property type="match status" value="1"/>
</dbReference>
<evidence type="ECO:0000313" key="5">
    <source>
        <dbReference type="Proteomes" id="UP000798808"/>
    </source>
</evidence>
<name>A0ABW9RP59_9BACT</name>
<dbReference type="Gene3D" id="3.80.10.10">
    <property type="entry name" value="Ribonuclease Inhibitor"/>
    <property type="match status" value="3"/>
</dbReference>
<reference evidence="4 5" key="1">
    <citation type="submission" date="2019-02" db="EMBL/GenBank/DDBJ databases">
        <authorList>
            <person name="Goldberg S.R."/>
            <person name="Haltli B.A."/>
            <person name="Correa H."/>
            <person name="Russell K.G."/>
        </authorList>
    </citation>
    <scope>NUCLEOTIDE SEQUENCE [LARGE SCALE GENOMIC DNA]</scope>
    <source>
        <strain evidence="4 5">JCM 16186</strain>
    </source>
</reference>
<gene>
    <name evidence="4" type="ORF">E1163_12660</name>
</gene>
<dbReference type="SUPFAM" id="SSF52058">
    <property type="entry name" value="L domain-like"/>
    <property type="match status" value="1"/>
</dbReference>
<keyword evidence="5" id="KW-1185">Reference proteome</keyword>
<sequence>MKKTYINLKSLTVLIFLLLMVSVNEILAMNAKHNAEAVIGPISSNGEIRNIKSTENSPENLTNVPNMPLLSEGYHVQWTDLEGVQVDTDGGLVKTVVDGWGNAGAASIQGLSEGVDGWVEFQVLAGTKGYMVGLSAENIDLHWMTQRYSIFIDNNGTFSVHEGGVGRANLGAYVVGDIFKIERTGTTIKYYRNNQEVYISKVASEGQLLVDVALLNSGAVISNVITSFNTEYIPVAKVGYPVQWTDLEGVQVDVEGNLEKIEVDGWGNAGAASTQGLAEGSDGWVEFQVFDRTKGYMVGLSAENIDSHWFSQRYSIFINGTGKYSIHEGGIGRIELGEYLIGDVFRIERSGQTIRYLRNNQVVYTSQVTSEGQLLVDVALLDSGAVISDIHTSFNTDYVAKVRSGYPVEWVDVEGLVLNSDGNLEKNVSQGWGNAGAASNQGLPQGADGWVEFQALSRTKTYMIGISPENLDSHWLTQRYSIYIRNTGVYGIYEGGMAIKNLGDYLVGDVFKIERTGNVIKYFRNGEVVYTSAYLLEDQLLVDISLGDSGTVVPDIRTSFNEVYTKTPKPGYEVQWTDIEGAEVNFDGTLIKTEADGWGNGGAASKYSLGPGEDGWVEFQVFSRGRNFMVGLSEVNSDADYRSLQYAIQISGTRNGYVREDGVAKFALSNYLTGETFRIERTGNTIKYLRNGSVAYISKISSEGVLLVDVAMATPGTELREVRSSFSYSEEIPDVYEIAALQELYESTDGPNWTNNAGWPTDWSTITSIDQVVGWHGVTVENGDVTAIALSSNQLTGSLPASIGSLRALKTLSLANNQLINGIPAEIRNLSNLETLTLFSNPSIGGEIPPEIGNLTALKDLSLNNMGLTGTVPSTLGNLTNLLSLRIDQNNLTGGLPVELAKLVNLSKIYFGSNPGMDFGGAFPLAIRGMTSLTWLDVNNTPINAPLPEWIGELSKLSAVTLQNCTLTGAIPEGIGNLILLKQLYLSNNQLSGALPKSIGNLHQLVKLELNNNNLSGEVPASIGGCVALLNLDLSFNALSGSFPETINAHTNIIDIYLHNNNFTSFPAVSNVDVLYLKNNLLDYASLEAQMIDGVKKFRILNYNPQKQPDTEIETALGGNYKVANDRSGGEYTTYQWQEWDGTVWQNLAGKTDADLLLAEADATYIGKRYRCEMKNTVITDITLYSSSFVITDVPDPVPVNFEVKPLYNGNITSMKWATAVPDDAEPFEAGTNINEGIYLFDYDEKYQLKEAVWGEEVTGIVQHETNKYRLNNLQYDLNGNIMSLRRYDGEGSKKHDFKYDYNIDEEGNDDNTVLQNNQLDKITGHATYHYNEIGQLTAEIGDDGKEKYVDYDVTGKVVAVYADADKKELKVSYKYDDRGFRLMSRKEDTATETWYIRDASGNVMSIYERKDETNDLVQTEVPVYGSGKLGVYYPQQDGTVDYELTDHLGNVRTVVKKRKTIYTATMEDTGTGDYSNPRVEEMAYFQADNLFAIDHKSSDPGLNVTSTDVVANPQYSALLDGSLQRRVGPAITLKVEPGDQVDMQAFAKFKIQETYNQLALADVVAALTSTYIGANGLETASELESLFTGALSGFASSAGNTPDAYLNYIIFDATFNVVTSNRMRVSESAGFYEGNASATEFELLDLDQVIDITQEGYIYVYASNESPDSEVYFDDVSVTLTENVVTQATDYYPFGMVMRRSNTPNNYVHNEGEPTMQESEVLNLPLAGDVMDDSPLQQIVTSTGITFGAGKDEESTAAIIDQNGSVVIDDAASLEFSNKDFTIAFWVKGDASVSEPVELFSIRKDGIYGAPESGYEPADVAISMIHDPTSEGQFSNSYNSGENLITFNYTDNQFNEWTHIAIVRNGPWFDVYANGERKDALQFDDPSFGFNDSDAPIQIKKILTNAHQTRLQNFHIFKKSLSLQEIRLLMDMNTSEEIDETITGQLAFGGYYRYGFQGQFAEEDSETGWNSFELRMYDPVIGRWLTTDPYGQYWSPYVGMGNNPTNLVDPDGGCTGDCPEEVQEFINAGGTVLDEIVVLGSKNAPVQFAYRNYQIDPSINLNWEKWALAELRQKEAWYATASLAPEIFSVPLLLEVGPKTPKLPSPNTVNIVARGVNEAKTFVNIITKEDGVMIFSAKYADEVIQGISDYRVHGDKLYLEGLHLQGSSGGNVGVKTLY</sequence>
<keyword evidence="1" id="KW-0433">Leucine-rich repeat</keyword>
<dbReference type="EMBL" id="SMLW01000541">
    <property type="protein sequence ID" value="MTI25798.1"/>
    <property type="molecule type" value="Genomic_DNA"/>
</dbReference>
<evidence type="ECO:0000259" key="3">
    <source>
        <dbReference type="Pfam" id="PF23598"/>
    </source>
</evidence>
<dbReference type="InterPro" id="IPR032675">
    <property type="entry name" value="LRR_dom_sf"/>
</dbReference>
<proteinExistence type="predicted"/>
<dbReference type="NCBIfam" id="TIGR03696">
    <property type="entry name" value="Rhs_assc_core"/>
    <property type="match status" value="1"/>
</dbReference>
<dbReference type="Pfam" id="PF13385">
    <property type="entry name" value="Laminin_G_3"/>
    <property type="match status" value="1"/>
</dbReference>
<comment type="caution">
    <text evidence="4">The sequence shown here is derived from an EMBL/GenBank/DDBJ whole genome shotgun (WGS) entry which is preliminary data.</text>
</comment>
<organism evidence="4 5">
    <name type="scientific">Fulvivirga kasyanovii</name>
    <dbReference type="NCBI Taxonomy" id="396812"/>
    <lineage>
        <taxon>Bacteria</taxon>
        <taxon>Pseudomonadati</taxon>
        <taxon>Bacteroidota</taxon>
        <taxon>Cytophagia</taxon>
        <taxon>Cytophagales</taxon>
        <taxon>Fulvivirgaceae</taxon>
        <taxon>Fulvivirga</taxon>
    </lineage>
</organism>
<dbReference type="InterPro" id="IPR052595">
    <property type="entry name" value="LRRC69/RLP"/>
</dbReference>
<dbReference type="Gene3D" id="2.180.10.10">
    <property type="entry name" value="RHS repeat-associated core"/>
    <property type="match status" value="2"/>
</dbReference>
<dbReference type="Gene3D" id="2.60.120.200">
    <property type="match status" value="1"/>
</dbReference>
<dbReference type="InterPro" id="IPR001611">
    <property type="entry name" value="Leu-rich_rpt"/>
</dbReference>
<accession>A0ABW9RP59</accession>
<dbReference type="SMART" id="SM00369">
    <property type="entry name" value="LRR_TYP"/>
    <property type="match status" value="3"/>
</dbReference>
<feature type="domain" description="Disease resistance R13L4/SHOC-2-like LRR" evidence="3">
    <location>
        <begin position="797"/>
        <end position="961"/>
    </location>
</feature>
<dbReference type="Proteomes" id="UP000798808">
    <property type="component" value="Unassembled WGS sequence"/>
</dbReference>
<dbReference type="InterPro" id="IPR055414">
    <property type="entry name" value="LRR_R13L4/SHOC2-like"/>
</dbReference>
<evidence type="ECO:0000313" key="4">
    <source>
        <dbReference type="EMBL" id="MTI25798.1"/>
    </source>
</evidence>
<dbReference type="RefSeq" id="WP_281353119.1">
    <property type="nucleotide sequence ID" value="NZ_SMLW01000541.1"/>
</dbReference>
<keyword evidence="2" id="KW-0677">Repeat</keyword>
<dbReference type="InterPro" id="IPR022385">
    <property type="entry name" value="Rhs_assc_core"/>
</dbReference>
<dbReference type="InterPro" id="IPR003591">
    <property type="entry name" value="Leu-rich_rpt_typical-subtyp"/>
</dbReference>
<dbReference type="SUPFAM" id="SSF49899">
    <property type="entry name" value="Concanavalin A-like lectins/glucanases"/>
    <property type="match status" value="1"/>
</dbReference>
<dbReference type="InterPro" id="IPR013320">
    <property type="entry name" value="ConA-like_dom_sf"/>
</dbReference>
<feature type="non-terminal residue" evidence="4">
    <location>
        <position position="2179"/>
    </location>
</feature>
<dbReference type="Pfam" id="PF00560">
    <property type="entry name" value="LRR_1"/>
    <property type="match status" value="2"/>
</dbReference>